<comment type="caution">
    <text evidence="2">The sequence shown here is derived from an EMBL/GenBank/DDBJ whole genome shotgun (WGS) entry which is preliminary data.</text>
</comment>
<dbReference type="AlphaFoldDB" id="A0A562J159"/>
<dbReference type="PIRSF" id="PIRSF016919">
    <property type="entry name" value="HupE_UreJ"/>
    <property type="match status" value="1"/>
</dbReference>
<evidence type="ECO:0000313" key="3">
    <source>
        <dbReference type="Proteomes" id="UP000319627"/>
    </source>
</evidence>
<feature type="transmembrane region" description="Helical" evidence="1">
    <location>
        <begin position="141"/>
        <end position="163"/>
    </location>
</feature>
<dbReference type="EMBL" id="VLKG01000002">
    <property type="protein sequence ID" value="TWH76535.1"/>
    <property type="molecule type" value="Genomic_DNA"/>
</dbReference>
<dbReference type="Proteomes" id="UP000319627">
    <property type="component" value="Unassembled WGS sequence"/>
</dbReference>
<dbReference type="Pfam" id="PF04955">
    <property type="entry name" value="HupE_UreJ"/>
    <property type="match status" value="1"/>
</dbReference>
<sequence>MNLSRYVPLGVLACFPAVAFAHPGHMEQGFMAGLLHPLTGMDHLLAMLALGIWAALQKGSLRWALPLTFLGALSLGFVMGHSGWTLPQVETGISLSVLLLGLLVAATVRLPAFIALALAAVFALFHGYAHGLEAIGSVQSFAAGFLLASLGLHLIGVLLTLGLQKHQPVVTRILGALVAASGALMVVAA</sequence>
<reference evidence="2 3" key="1">
    <citation type="submission" date="2019-07" db="EMBL/GenBank/DDBJ databases">
        <title>Genomic Encyclopedia of Type Strains, Phase I: the one thousand microbial genomes (KMG-I) project.</title>
        <authorList>
            <person name="Kyrpides N."/>
        </authorList>
    </citation>
    <scope>NUCLEOTIDE SEQUENCE [LARGE SCALE GENOMIC DNA]</scope>
    <source>
        <strain evidence="2 3">DSM 375</strain>
    </source>
</reference>
<dbReference type="RefSeq" id="WP_144570333.1">
    <property type="nucleotide sequence ID" value="NZ_VLKG01000002.1"/>
</dbReference>
<feature type="transmembrane region" description="Helical" evidence="1">
    <location>
        <begin position="37"/>
        <end position="56"/>
    </location>
</feature>
<protein>
    <submittedName>
        <fullName evidence="2">Urease accessory protein</fullName>
    </submittedName>
</protein>
<keyword evidence="3" id="KW-1185">Reference proteome</keyword>
<name>A0A562J159_9GAMM</name>
<feature type="transmembrane region" description="Helical" evidence="1">
    <location>
        <begin position="96"/>
        <end position="129"/>
    </location>
</feature>
<keyword evidence="1" id="KW-0812">Transmembrane</keyword>
<keyword evidence="1" id="KW-0472">Membrane</keyword>
<proteinExistence type="predicted"/>
<dbReference type="InterPro" id="IPR007038">
    <property type="entry name" value="HupE_UreJ"/>
</dbReference>
<feature type="transmembrane region" description="Helical" evidence="1">
    <location>
        <begin position="63"/>
        <end position="84"/>
    </location>
</feature>
<feature type="transmembrane region" description="Helical" evidence="1">
    <location>
        <begin position="169"/>
        <end position="188"/>
    </location>
</feature>
<evidence type="ECO:0000256" key="1">
    <source>
        <dbReference type="SAM" id="Phobius"/>
    </source>
</evidence>
<dbReference type="OrthoDB" id="9808192at2"/>
<keyword evidence="1" id="KW-1133">Transmembrane helix</keyword>
<accession>A0A562J159</accession>
<organism evidence="2 3">
    <name type="scientific">Azomonas agilis</name>
    <dbReference type="NCBI Taxonomy" id="116849"/>
    <lineage>
        <taxon>Bacteria</taxon>
        <taxon>Pseudomonadati</taxon>
        <taxon>Pseudomonadota</taxon>
        <taxon>Gammaproteobacteria</taxon>
        <taxon>Pseudomonadales</taxon>
        <taxon>Pseudomonadaceae</taxon>
        <taxon>Azomonas</taxon>
    </lineage>
</organism>
<gene>
    <name evidence="2" type="ORF">LX59_00575</name>
</gene>
<evidence type="ECO:0000313" key="2">
    <source>
        <dbReference type="EMBL" id="TWH76535.1"/>
    </source>
</evidence>